<dbReference type="CDD" id="cd02440">
    <property type="entry name" value="AdoMet_MTases"/>
    <property type="match status" value="1"/>
</dbReference>
<dbReference type="RefSeq" id="WP_394840745.1">
    <property type="nucleotide sequence ID" value="NZ_CP089982.1"/>
</dbReference>
<dbReference type="Proteomes" id="UP001379533">
    <property type="component" value="Chromosome"/>
</dbReference>
<dbReference type="EMBL" id="CP089982">
    <property type="protein sequence ID" value="WXA90132.1"/>
    <property type="molecule type" value="Genomic_DNA"/>
</dbReference>
<dbReference type="InterPro" id="IPR036388">
    <property type="entry name" value="WH-like_DNA-bd_sf"/>
</dbReference>
<dbReference type="InterPro" id="IPR029063">
    <property type="entry name" value="SAM-dependent_MTases_sf"/>
</dbReference>
<dbReference type="Pfam" id="PF00891">
    <property type="entry name" value="Methyltransf_2"/>
    <property type="match status" value="1"/>
</dbReference>
<dbReference type="PANTHER" id="PTHR43712">
    <property type="entry name" value="PUTATIVE (AFU_ORTHOLOGUE AFUA_4G14580)-RELATED"/>
    <property type="match status" value="1"/>
</dbReference>
<evidence type="ECO:0000256" key="3">
    <source>
        <dbReference type="ARBA" id="ARBA00022691"/>
    </source>
</evidence>
<keyword evidence="2" id="KW-0808">Transferase</keyword>
<dbReference type="PROSITE" id="PS51683">
    <property type="entry name" value="SAM_OMT_II"/>
    <property type="match status" value="1"/>
</dbReference>
<feature type="domain" description="O-methyltransferase C-terminal" evidence="4">
    <location>
        <begin position="113"/>
        <end position="320"/>
    </location>
</feature>
<dbReference type="InterPro" id="IPR001077">
    <property type="entry name" value="COMT_C"/>
</dbReference>
<dbReference type="SUPFAM" id="SSF46785">
    <property type="entry name" value="Winged helix' DNA-binding domain"/>
    <property type="match status" value="1"/>
</dbReference>
<sequence length="339" mass="37037">MSSAIQPTLTKRLLDTLLEARVAHALYAATKFGFADLLASEPKTSTELAQLSNTHAPSVFRLLRALASSGIFVELDDGRFANTPLSELLRADGPGSMRNNVLFLHHDIMTLAWTKLPATVETGKPSFDLYYGEELWQHLMKNPEVGAVFNAGMTSLSTMYANAVVNAYDFADIGTICDVGGGRGILLGTILAKYPQLRGILFDQPQVVDSVGEGHDWAPVKDRCQVVGGNFFESVPQADAYVMKSVLHDWSDEDAVRILKTVHQAAKPGQKLLLVESVVEPGNGPDDGKVLDLFMMVMTNGGRERTEKEFATILNAGGFELLRVIRTGSNKSIIESRRR</sequence>
<dbReference type="SUPFAM" id="SSF53335">
    <property type="entry name" value="S-adenosyl-L-methionine-dependent methyltransferases"/>
    <property type="match status" value="1"/>
</dbReference>
<name>A0ABZ2JUW3_9BACT</name>
<evidence type="ECO:0000259" key="4">
    <source>
        <dbReference type="Pfam" id="PF00891"/>
    </source>
</evidence>
<protein>
    <submittedName>
        <fullName evidence="6">Acetylserotonin O-methyltransferase</fullName>
    </submittedName>
</protein>
<keyword evidence="3" id="KW-0949">S-adenosyl-L-methionine</keyword>
<evidence type="ECO:0000256" key="1">
    <source>
        <dbReference type="ARBA" id="ARBA00022603"/>
    </source>
</evidence>
<dbReference type="Gene3D" id="1.10.10.10">
    <property type="entry name" value="Winged helix-like DNA-binding domain superfamily/Winged helix DNA-binding domain"/>
    <property type="match status" value="1"/>
</dbReference>
<accession>A0ABZ2JUW3</accession>
<dbReference type="PIRSF" id="PIRSF005739">
    <property type="entry name" value="O-mtase"/>
    <property type="match status" value="1"/>
</dbReference>
<gene>
    <name evidence="6" type="ORF">LZC95_27185</name>
</gene>
<organism evidence="6 7">
    <name type="scientific">Pendulispora brunnea</name>
    <dbReference type="NCBI Taxonomy" id="2905690"/>
    <lineage>
        <taxon>Bacteria</taxon>
        <taxon>Pseudomonadati</taxon>
        <taxon>Myxococcota</taxon>
        <taxon>Myxococcia</taxon>
        <taxon>Myxococcales</taxon>
        <taxon>Sorangiineae</taxon>
        <taxon>Pendulisporaceae</taxon>
        <taxon>Pendulispora</taxon>
    </lineage>
</organism>
<dbReference type="Pfam" id="PF08100">
    <property type="entry name" value="Dimerisation"/>
    <property type="match status" value="1"/>
</dbReference>
<feature type="domain" description="O-methyltransferase dimerisation" evidence="5">
    <location>
        <begin position="17"/>
        <end position="89"/>
    </location>
</feature>
<keyword evidence="7" id="KW-1185">Reference proteome</keyword>
<evidence type="ECO:0000259" key="5">
    <source>
        <dbReference type="Pfam" id="PF08100"/>
    </source>
</evidence>
<evidence type="ECO:0000313" key="6">
    <source>
        <dbReference type="EMBL" id="WXA90132.1"/>
    </source>
</evidence>
<evidence type="ECO:0000313" key="7">
    <source>
        <dbReference type="Proteomes" id="UP001379533"/>
    </source>
</evidence>
<dbReference type="Gene3D" id="1.10.287.1350">
    <property type="match status" value="1"/>
</dbReference>
<proteinExistence type="predicted"/>
<dbReference type="InterPro" id="IPR036390">
    <property type="entry name" value="WH_DNA-bd_sf"/>
</dbReference>
<dbReference type="PANTHER" id="PTHR43712:SF2">
    <property type="entry name" value="O-METHYLTRANSFERASE CICE"/>
    <property type="match status" value="1"/>
</dbReference>
<keyword evidence="1" id="KW-0489">Methyltransferase</keyword>
<evidence type="ECO:0000256" key="2">
    <source>
        <dbReference type="ARBA" id="ARBA00022679"/>
    </source>
</evidence>
<dbReference type="InterPro" id="IPR016461">
    <property type="entry name" value="COMT-like"/>
</dbReference>
<dbReference type="InterPro" id="IPR012967">
    <property type="entry name" value="COMT_dimerisation"/>
</dbReference>
<reference evidence="6 7" key="1">
    <citation type="submission" date="2021-12" db="EMBL/GenBank/DDBJ databases">
        <title>Discovery of the Pendulisporaceae a myxobacterial family with distinct sporulation behavior and unique specialized metabolism.</title>
        <authorList>
            <person name="Garcia R."/>
            <person name="Popoff A."/>
            <person name="Bader C.D."/>
            <person name="Loehr J."/>
            <person name="Walesch S."/>
            <person name="Walt C."/>
            <person name="Boldt J."/>
            <person name="Bunk B."/>
            <person name="Haeckl F.J.F.P.J."/>
            <person name="Gunesch A.P."/>
            <person name="Birkelbach J."/>
            <person name="Nuebel U."/>
            <person name="Pietschmann T."/>
            <person name="Bach T."/>
            <person name="Mueller R."/>
        </authorList>
    </citation>
    <scope>NUCLEOTIDE SEQUENCE [LARGE SCALE GENOMIC DNA]</scope>
    <source>
        <strain evidence="6 7">MSr12523</strain>
    </source>
</reference>
<dbReference type="Gene3D" id="3.40.50.150">
    <property type="entry name" value="Vaccinia Virus protein VP39"/>
    <property type="match status" value="1"/>
</dbReference>